<organism evidence="2 3">
    <name type="scientific">Flavobacterium buctense</name>
    <dbReference type="NCBI Taxonomy" id="1648146"/>
    <lineage>
        <taxon>Bacteria</taxon>
        <taxon>Pseudomonadati</taxon>
        <taxon>Bacteroidota</taxon>
        <taxon>Flavobacteriia</taxon>
        <taxon>Flavobacteriales</taxon>
        <taxon>Flavobacteriaceae</taxon>
        <taxon>Flavobacterium</taxon>
    </lineage>
</organism>
<dbReference type="EMBL" id="JBBPCB010000004">
    <property type="protein sequence ID" value="MEK8180236.1"/>
    <property type="molecule type" value="Genomic_DNA"/>
</dbReference>
<feature type="transmembrane region" description="Helical" evidence="1">
    <location>
        <begin position="198"/>
        <end position="218"/>
    </location>
</feature>
<feature type="transmembrane region" description="Helical" evidence="1">
    <location>
        <begin position="132"/>
        <end position="149"/>
    </location>
</feature>
<dbReference type="Proteomes" id="UP001491349">
    <property type="component" value="Unassembled WGS sequence"/>
</dbReference>
<feature type="transmembrane region" description="Helical" evidence="1">
    <location>
        <begin position="21"/>
        <end position="39"/>
    </location>
</feature>
<protein>
    <recommendedName>
        <fullName evidence="4">HTTM domain-containing protein</fullName>
    </recommendedName>
</protein>
<sequence length="595" mass="69564">MKLKNSILKFINQLKTYNWKTILVGVLLISIVLHFLYMFDLIQNRIIRRWIIKVSLSLFFISTLVLIIILTRKKISRWLSVTVNPELMVITRKLYAVLCLFSAVQHFSLIQHGLEPYNLLLLGREIPSAESYSLSAAYIVALIMLFIGYKIRLAWILVFLFGGLIIPFSLEIFLKNIFNFYAIFISVDLWKGKKTNEGSWAIVLMCLSACVLMSAAGLHKLLGPVWQEGLGFYYSLNIAYFPDRYLWDLLDYKGLMYFFNWATIIVEIIALPLFLFKRTWPLVIWCFLGLALFLSFAMSGIGIMGGPIVFCMILLFLSLTQIPVKISRFLSKKNHQAEERLSPNVTPSFLSSNGVALLVFWYTILLTFNVFFRDYRLNKFDNPPVFSYFENSKLSKNKPLNPIAYKLNFIDQTFITPIKPHKYWQFTWSIPLFNYHHLFDRLYFKVIFTDYANKEVEIINYFDQDGAISEVHPLVGNERFLLSCFRMMDAVRSEPFLSSSQLNLPMEKELQGIINYSLNHQKASQYKSATIYIKPMRQPFSYKGNCKPWIEDPWIAFYHFNLKDKKGKVVNKPSIFEYDKLEIDAFKQKIIVPKF</sequence>
<evidence type="ECO:0000313" key="2">
    <source>
        <dbReference type="EMBL" id="MEK8180236.1"/>
    </source>
</evidence>
<feature type="transmembrane region" description="Helical" evidence="1">
    <location>
        <begin position="350"/>
        <end position="372"/>
    </location>
</feature>
<accession>A0ABU9E0P5</accession>
<reference evidence="2 3" key="1">
    <citation type="submission" date="2024-04" db="EMBL/GenBank/DDBJ databases">
        <title>draft genome sequnece of Flavobacterium buctense JCM 30750.</title>
        <authorList>
            <person name="Kim D.-U."/>
        </authorList>
    </citation>
    <scope>NUCLEOTIDE SEQUENCE [LARGE SCALE GENOMIC DNA]</scope>
    <source>
        <strain evidence="2 3">JCM 30750</strain>
    </source>
</reference>
<feature type="transmembrane region" description="Helical" evidence="1">
    <location>
        <begin position="282"/>
        <end position="301"/>
    </location>
</feature>
<comment type="caution">
    <text evidence="2">The sequence shown here is derived from an EMBL/GenBank/DDBJ whole genome shotgun (WGS) entry which is preliminary data.</text>
</comment>
<feature type="transmembrane region" description="Helical" evidence="1">
    <location>
        <begin position="254"/>
        <end position="276"/>
    </location>
</feature>
<feature type="transmembrane region" description="Helical" evidence="1">
    <location>
        <begin position="156"/>
        <end position="178"/>
    </location>
</feature>
<keyword evidence="3" id="KW-1185">Reference proteome</keyword>
<keyword evidence="1" id="KW-1133">Transmembrane helix</keyword>
<evidence type="ECO:0000313" key="3">
    <source>
        <dbReference type="Proteomes" id="UP001491349"/>
    </source>
</evidence>
<name>A0ABU9E0P5_9FLAO</name>
<evidence type="ECO:0008006" key="4">
    <source>
        <dbReference type="Google" id="ProtNLM"/>
    </source>
</evidence>
<dbReference type="RefSeq" id="WP_187660706.1">
    <property type="nucleotide sequence ID" value="NZ_JACTAB010000005.1"/>
</dbReference>
<keyword evidence="1" id="KW-0472">Membrane</keyword>
<keyword evidence="1" id="KW-0812">Transmembrane</keyword>
<gene>
    <name evidence="2" type="ORF">WMW71_07775</name>
</gene>
<evidence type="ECO:0000256" key="1">
    <source>
        <dbReference type="SAM" id="Phobius"/>
    </source>
</evidence>
<feature type="transmembrane region" description="Helical" evidence="1">
    <location>
        <begin position="51"/>
        <end position="70"/>
    </location>
</feature>
<proteinExistence type="predicted"/>